<dbReference type="Proteomes" id="UP000009168">
    <property type="component" value="Unassembled WGS sequence"/>
</dbReference>
<feature type="region of interest" description="Disordered" evidence="9">
    <location>
        <begin position="4217"/>
        <end position="4261"/>
    </location>
</feature>
<protein>
    <recommendedName>
        <fullName evidence="3">HECT-type E3 ubiquitin transferase</fullName>
        <ecNumber evidence="3">2.3.2.26</ecNumber>
    </recommendedName>
</protein>
<comment type="similarity">
    <text evidence="6">Belongs to the UPL family. TOM1/PTR1 subfamily.</text>
</comment>
<feature type="compositionally biased region" description="Low complexity" evidence="9">
    <location>
        <begin position="4099"/>
        <end position="4126"/>
    </location>
</feature>
<feature type="region of interest" description="Disordered" evidence="9">
    <location>
        <begin position="4143"/>
        <end position="4170"/>
    </location>
</feature>
<feature type="compositionally biased region" description="Acidic residues" evidence="9">
    <location>
        <begin position="3614"/>
        <end position="3648"/>
    </location>
</feature>
<feature type="compositionally biased region" description="Polar residues" evidence="9">
    <location>
        <begin position="4285"/>
        <end position="4310"/>
    </location>
</feature>
<name>I7LVX1_TETTS</name>
<feature type="region of interest" description="Disordered" evidence="9">
    <location>
        <begin position="2284"/>
        <end position="2303"/>
    </location>
</feature>
<keyword evidence="12" id="KW-1185">Reference proteome</keyword>
<organism evidence="11 12">
    <name type="scientific">Tetrahymena thermophila (strain SB210)</name>
    <dbReference type="NCBI Taxonomy" id="312017"/>
    <lineage>
        <taxon>Eukaryota</taxon>
        <taxon>Sar</taxon>
        <taxon>Alveolata</taxon>
        <taxon>Ciliophora</taxon>
        <taxon>Intramacronucleata</taxon>
        <taxon>Oligohymenophorea</taxon>
        <taxon>Hymenostomatida</taxon>
        <taxon>Tetrahymenina</taxon>
        <taxon>Tetrahymenidae</taxon>
        <taxon>Tetrahymena</taxon>
    </lineage>
</organism>
<feature type="region of interest" description="Disordered" evidence="9">
    <location>
        <begin position="3793"/>
        <end position="3818"/>
    </location>
</feature>
<feature type="compositionally biased region" description="Low complexity" evidence="9">
    <location>
        <begin position="4311"/>
        <end position="4382"/>
    </location>
</feature>
<feature type="compositionally biased region" description="Acidic residues" evidence="9">
    <location>
        <begin position="3393"/>
        <end position="3409"/>
    </location>
</feature>
<dbReference type="InterPro" id="IPR035983">
    <property type="entry name" value="Hect_E3_ubiquitin_ligase"/>
</dbReference>
<dbReference type="EMBL" id="GG662621">
    <property type="protein sequence ID" value="EAS00266.2"/>
    <property type="molecule type" value="Genomic_DNA"/>
</dbReference>
<feature type="compositionally biased region" description="Polar residues" evidence="9">
    <location>
        <begin position="3311"/>
        <end position="3360"/>
    </location>
</feature>
<feature type="compositionally biased region" description="Polar residues" evidence="9">
    <location>
        <begin position="3143"/>
        <end position="3153"/>
    </location>
</feature>
<dbReference type="eggNOG" id="KOG0939">
    <property type="taxonomic scope" value="Eukaryota"/>
</dbReference>
<feature type="region of interest" description="Disordered" evidence="9">
    <location>
        <begin position="2475"/>
        <end position="2539"/>
    </location>
</feature>
<dbReference type="SUPFAM" id="SSF48371">
    <property type="entry name" value="ARM repeat"/>
    <property type="match status" value="1"/>
</dbReference>
<dbReference type="Pfam" id="PF00632">
    <property type="entry name" value="HECT"/>
    <property type="match status" value="1"/>
</dbReference>
<feature type="compositionally biased region" description="Polar residues" evidence="9">
    <location>
        <begin position="5109"/>
        <end position="5121"/>
    </location>
</feature>
<feature type="compositionally biased region" description="Basic and acidic residues" evidence="9">
    <location>
        <begin position="3154"/>
        <end position="3167"/>
    </location>
</feature>
<feature type="region of interest" description="Disordered" evidence="9">
    <location>
        <begin position="2425"/>
        <end position="2460"/>
    </location>
</feature>
<feature type="compositionally biased region" description="Basic residues" evidence="9">
    <location>
        <begin position="2093"/>
        <end position="2111"/>
    </location>
</feature>
<dbReference type="PANTHER" id="PTHR11254:SF67">
    <property type="entry name" value="E3 UBIQUITIN-PROTEIN LIGASE HUWE1"/>
    <property type="match status" value="1"/>
</dbReference>
<feature type="region of interest" description="Disordered" evidence="9">
    <location>
        <begin position="2035"/>
        <end position="2131"/>
    </location>
</feature>
<evidence type="ECO:0000313" key="11">
    <source>
        <dbReference type="EMBL" id="EAS00266.2"/>
    </source>
</evidence>
<evidence type="ECO:0000313" key="12">
    <source>
        <dbReference type="Proteomes" id="UP000009168"/>
    </source>
</evidence>
<proteinExistence type="inferred from homology"/>
<feature type="region of interest" description="Disordered" evidence="9">
    <location>
        <begin position="2619"/>
        <end position="2652"/>
    </location>
</feature>
<evidence type="ECO:0000256" key="9">
    <source>
        <dbReference type="SAM" id="MobiDB-lite"/>
    </source>
</evidence>
<dbReference type="Gene3D" id="3.90.1750.10">
    <property type="entry name" value="Hect, E3 ligase catalytic domains"/>
    <property type="match status" value="1"/>
</dbReference>
<dbReference type="GeneID" id="7838597"/>
<feature type="compositionally biased region" description="Acidic residues" evidence="9">
    <location>
        <begin position="3174"/>
        <end position="3207"/>
    </location>
</feature>
<dbReference type="InterPro" id="IPR000569">
    <property type="entry name" value="HECT_dom"/>
</dbReference>
<dbReference type="Gene3D" id="3.30.2160.10">
    <property type="entry name" value="Hect, E3 ligase catalytic domain"/>
    <property type="match status" value="1"/>
</dbReference>
<sequence length="5699" mass="665652">MKIPEVIVKEFKRISFALAEDEALFEQLKSQSLEQFWQNIDSIVDKKGIYRTMESDHIAFFLDRLDQLLEESIEVIKRYEVGDEYRQDVNNNLQEKNLNSSENKSTTTPQTQQQAQQKDLNGKMQAESTFQVEEEGKSASNYVAVSKEQKDQADAQILKILQIESKLLKKEQYKFLYRQLDRILDILNWSDSLKIKRSALYILLLIVVIEEGSPKQELIYLKQQQIDQMSFFVRYYIHHINSFNDGYTELSGLFKFDDERFYKLEMIYNPKYKAAGILDFDKAQQIQKEINEQEGCNLIEQKLTTIGTSENSSLTEVEFEDATDLEQKLIKIFQDQQEQNWEELLNKAKHFEYIENSINTKPLNSLSIKPILQKLQGDKLITFELKYDESLTLYQNVKKIYHENIGKQLDDQICLFGGIKERLVILKNLKCRESRTEIAKMFLLSVQVLSFLMKVTKKHMQSIFTDQQLSFEKFQKSFPKQVTDLIHLNLDPKLHADVIKFMLVIIKEQSQLKRITEDYLTKFSDSLIIKIYTDCSNLELQEVREDNQFMEIENEKDKMIIENEDIRLRSNHQFKIVCKGQTVQETTLLNSKFIDYALTFVNTLLKNPENQGQSFQEVTPFSMNFVQIPFHKEYLTYNLKQIRKAIHSLSLMIQIEDIQREYKILYKILDKIEYYLDQKPKFQWVDGKWSPISQKQYDIFLGQLLRIVNQIFENSSKRSRRITPQLAKQLTECPKFFIILGNCIDRIIKGYSEQESFNLIPPNPTIVHEETEKILLIETVHLLSNINKENPNLIEKLLEEKIIQKSIKALQVLELPHDTKSISQIIYFLYHISLKEQGRSEIMESKLLQKIFDVFIDDNYAEEFYAYTLSSVIEAIQNYYNNIKEIVDIIYEKLNDLLTNLRKKCITYTNQIERYLNVQNSEENSNMNAEEDINFNYKNVICYQIYNVCKLIEKLITGIENVYPDTKNKYAGECLLNYLEILQFPFLFLIPQRTTHKTPFFSVKTTCKAIYNKLDPKNEVEKNKINKVLDINIQKIEELLGKKIEDVTSLNLELVNDLTSKNFIKLVKENKDVQYYKQIKLYQQLQFFDAMINTFRSLRITSQMINYQGFVQKISCLFPITFNQRFQEQFSFVKQRITYLQDQAYNLRKQLEQDNESLKHEQNNLENELKEFKLYFKENILSFKNHVNHYSYQNIIFYTILKLVYQNYSQVVELDYNSQTIQDNKQDVQRLITLTINSIDANLIDIKILEKYDMKTLEIFSSLAGSLVMLTQILQIFMKDSKLINYMILNNLQKQGSIAKVVEIARKFTEIWQQIELKSLVKSQKDSDELQNLSKESQTYYRKYQTLLSNSIDHCLETINFKLEYFFKMISLQIQFSLNFKKEQKEEYREDIRQGIYGWNYDQIKSQQQILKSIKFPSKNRYYSMLIEFLITHIELQILPRYQNTKKFIESEKYEKADQNQLSDDQYNSLSDTITDQPKEFFQFALKEFRRDKQLYGSNIDLNDFTGYILDNKDNLSKLYTSQGDIKNDPQSNNDQEQIEHFSKMKKEDFFAKVKSDAEEMCSYLLRELFCFKNHSDQILALLMRKELVDIDFIKTTILKIKDLQQQHEKKIAQSIEIGESKVSEDASRKSRRGQSVGLTQQRANDGGSASNNPAELGNDSPLFSLRPHSAVRNVPPAAPLNVSGSGRQEQSIGMFQMPQMISSTLNSQFDNQRQRNQFFESSISDALGRPRMQQNRQYLYGRSRQAMMENNQNANQQLSQGQKQEKDLQKIEQINQFKQQIAQWSDDYLVTQFQQVQASHNRISYVIFATLNLLISKIFKDFKFKNPFKGTKETIAKLRNNELLHVPSKLDTNSLYKLELINAIMPFAEKFGFYSYKEISSENQVTESSEKVSKTNQLDAQNTITQTNQPQTIIQATGNGEEPQNQSQNNKIFSLKLLNLDELEIKWKEGNESYQIGIEFIKMAKHLFTNGQNVFSSLKKGEDKENHKQTSFDAITFFIKNQCHLIQKVNSMNLKFKQNLKKDLEKAEQEELQVMKRNTQSQDKNTKDKKTQNKTQKPATAMKEDESQKMIAEENQENQENEKQQNQENKKRINKNKRKKNSKRNKKQKQTTKEATNDNQNTSSQKKQKIEKILDEEKSLQEKLKKLKESQTLINNYEKEVISMFVSLLHFSNEQYDYYNQSLINISILTFILDTIKQYSEQSKQYLNQFIQEKGIYELLKIRVQTDQIDLIIEKLNIFLTNITQDPTMALANYESKIKYFFYEKCIHQQTLMYQINIPYSRKQKRNKKDTNKKTTSEDSYLKKNSSTKLKFGKEESIFDNVNEQNMTDFNTSPPKQTSQATRKSVSPQKQQKAPSSYQQQNPLSLSQLLKSDLQQNQLPQQLPDKKMKKIKVSREEFWQRFEKFKSIPLFQEVLSKLCDQKSLNVKQKSSKSSNSNGSSKGKYFKLPKQNQRKQQQSQSDIFSNIYLSQQSQPNLTNQEDQSQNQIIQDAQTQPQQQNQSISSNNQQNQNTLNAPKDKKIQKSKSTNLSSKRKGKFTKSKKKVFVSKEFFILKDDIQLHKFQLIPKENFLSNLQNQTSIPLVSSNIIQSAKKNENNKKDMKQRSASASVSKYATKQSSTLFKQKSESKQPSIKSEQNLGDDIQGQANKSNLNQNNFDQMINFVAPTYIYETINQILESIVIQFTKKIIQNYDAIHKNQNNNKQSDQNDDYLFNNIILLKVIQIIARQQAILIPQIVRFRCSKIVKKIIQGHPLEPVFNKQLGNHFHFLKFITKCANYFSISQVKGLIFELCLDKQILYEHFQNNSGQQQNLGSHHQHKTTQNTHLHQQTQKQASKIISFGEEIRKKVLGEIYSSIESEMMNKQNILERPHTVHILISNILLHINLLNIREVAKLSLRNFSCDFTHLIDQYQSNQGIHSEFKHEKVENNENLQNDSNGYNFAKLYGDILKKFDISKLSQTCNVIAFVTSILEILYLLNYYFILYPSGISGNKNEGKKKNEDYMSKFIQSQILTQKFQNHIKQYAQHQGGVTNILINFPNDAIGIQRRPFNFQHGSESVLNQLNMFNRNIISFDPITALSRFTQGATNLLNPIGGNVSIRMTTDRDPSFIQDSFLSNNLRRSTAQNSLIFLSNQQRRQNNNELDSMFGQNQDGNNERNRDDEPDHLIMGRINGADDDDEDDDDEEEDEEEEEEEEDEDDEEEDEDDDHMGQQEESMEDEDEDEDDEDESENDEEDEEEEDDDESENDEEGDDDDDEEVDVDEEDLEDEDEDLEEEGGYEDEYDDNDYETYVYRQFRRGLRRDRRNLQNNDHSSQNNEFSENTNPNRSRRAGSQQNRNRLRSNANDENEPGSQQSMGNQQHDFVAEDQDISLGEEQNSNIGDDEEVEINQNNQAEEEELEEDDDAVEDQEGVAIYLDLSPEVSHQLEQNQIASHEDNLGEYNHEVHGEEEDDENEEDDDDENDIDDDEDDANRDGSYVNEDWENYSSGDEISDIDGQEDMSNDQFYEENSVEEEEDVRDREDASEDEENQEENQEEEEEIIHQDHADEEEEEEEEELISEGESNVWNDHEFSEDGSHIDGEESDENEDDEEEDEAFVEHPINIIEFDNLLNQVDGMDEEDDEEGEENEGEDGNDEDEEREDGLEEELENIEQNNYRQENADNAESRNRNQQGDFENIEQDNNENQDEEEIDEDDEDDMNHINQPANVRFMKNRKPHERESSNKNREKINEDPDFKKQQNTREVTEFTNINMSECIRDSYKRCQNSIHLHYIGTQQNIPNQTCFKEVQREVSFIEKQSEQSEGSEQALANTSPKKVGQQGDLTLEQNNRVFDKSVYVALLIYYRHFNFESAYNKISRSNSSQYHYMENQGNNPNSATNAQQELTNTQMVPSPYMANDRRSQTIAAHQSNATQYRLGLRIPHHMQMSSYNRHVHSRNQMQNRPVENQESEIPGSSLNELIQQVNNSSAQRNAQNSNLNNLNQLIRGSFSNIGGIPNITQLIRQNALFGNPNQIFNSSSLAGQRSLMQNLPPVLLDSGQLDIGTFNFQMRNHISQISQPSSNQLRQMQPALSQNPVLSHRPLSPLNPTQHLDILINATTSMSVEQSVNNNSNNNQSENQGPSQELQQPQQNDVQISQNVEQAQNIIDSSQPESQPQIPPQNVSEQQSQRIQTEEADNLSQMLSIANNYLPTQNSESTNQEDINQIVNEITQIAPLFQATLNQTQRSSSDRSSSQRSENIQGEPNLSSNQQNSQSARNNENNTTSNNDQVASLVNELSSIAPLLIPLFDSSSSQQRNNPTNSSSNQDNRQQPSTLSQNSNNQRSQNTNIQQQNSQNSQQDEQPRSTPSQQEPQTSSEVLASNQAVQQIQQQQQQNQRSSSSNNQSYPNLSQNSIMVLSRFNFDASFLTRHGLDFQIFDELPDDIKEEMVISYLQYPDNEPSVSQQNTDQQNNTTQQTSASQNQNTVVSSSGGDNSSDIRNTITNNDQPTSVSNVVNQQQSQSQSQENTRNVNQPSNNQQENQIIQVNQANVDFVNQADINLRMEILLQSEENFLRTLTPEMQEEARRYRENNGQINRNQFFEFRTAPRQQPNQSPQQSSQIVNQMVNQIFNSNNYKSQKKQSRLIDDWIYKDQFIYKKLIETDDKFIESILRLIYYGGKQQFQFPIQLLELICKNPNVEQKVFDSLMFILMNPNMQEIKQAYKKENNESVMVDEQKKDEEDVFDFPLLYTYHKNSKETDYKKVYLDVSLRILKIIQKLTLKRVLFFIDTEKVQKDNVLDIRPLIQIEKDKGNLGCVRELKKFAEEINSQIYDQKSFSLPYFQFIYLLTQDPFRNNYDHLYFLLSSVQNITKKLFQYHSGKQEIEEETISSIHAQLGSLVGNSRNAQGSGRNETQNQDNQAQHSIFAKDNSFQLHPDVIRWICSIFSSECLNETLIKKLSLIINQLCYDKTNLDMFITELRNIIKLFSIQINKQVVKCLQSIKSLDRNSPSFSSQFKIHLSQIEFQISGEKKIQKIFQIIYELFEKSLCQVEEESKLKENSQKNKSASKNDLNAPNQPNNADNQMEQEEDEEEEEKKQDTTSTNNNNNLNAHTYGVNRRTSVSQTFEVPQHRNRGTSVISNSGDPKSSVKKLNSKQQLKEQERLENIKKEIRSKFSEIISHQNFNELWINCAELFSLLGKYEPQNLSSYNTAIEKLQPIMESYFIIFRIMHDEDFEFLLKSQSQKKQQQQKQQQKQISSLADDETVGNTEELSSLDFDSLKENIKEFDIQQIFKFICEQCKVVINQMVRQNLKQKKSQTNKKSNDVLQKDPFEIIFKRHPYLIDFENKKNYFKQEMQNLKLSIHTSQKRKRIKVRRNHVFEDSFQQIDSMKPEELKHKFIIEFDQEEGIDAGGLLREWFILLSKAIFNPDYLLFKPSSTGNTYQPNKNSYFNDNHLQYFKFVGKVVGKALFEGQLLDAYFTRSFYKHILGQPLTYHDIEDQDYQFYQSLKWIMENDISIIGDEMTFCYEECVFDNKQIIDLKPDGQHIKVTEDNKQEYVKLICYAKMAKDIKAQIEYFLEGFHELIPYDLVKIFDSHELELMISGLPDIDIQDLKENTEYQNYTQNSKVIEWFWQIMEEFDNSARASFLQFVTGTSKVPVEGFKGLRGISGLQKFQIHKAYDPKKLPIAHTCFNQLDIPEYPSKEILKKKLLLAISEGKEGFGFA</sequence>
<feature type="region of interest" description="Disordered" evidence="9">
    <location>
        <begin position="1621"/>
        <end position="1668"/>
    </location>
</feature>
<dbReference type="SMART" id="SM00119">
    <property type="entry name" value="HECTc"/>
    <property type="match status" value="1"/>
</dbReference>
<dbReference type="STRING" id="312017.I7LVX1"/>
<dbReference type="KEGG" id="tet:TTHERM_00218390"/>
<feature type="compositionally biased region" description="Basic and acidic residues" evidence="9">
    <location>
        <begin position="2594"/>
        <end position="2604"/>
    </location>
</feature>
<dbReference type="GO" id="GO:0000209">
    <property type="term" value="P:protein polyubiquitination"/>
    <property type="evidence" value="ECO:0007669"/>
    <property type="project" value="TreeGrafter"/>
</dbReference>
<feature type="compositionally biased region" description="Polar residues" evidence="9">
    <location>
        <begin position="2324"/>
        <end position="2356"/>
    </location>
</feature>
<feature type="compositionally biased region" description="Polar residues" evidence="9">
    <location>
        <begin position="5092"/>
        <end position="5101"/>
    </location>
</feature>
<feature type="compositionally biased region" description="Acidic residues" evidence="9">
    <location>
        <begin position="3489"/>
        <end position="3538"/>
    </location>
</feature>
<accession>I7LVX1</accession>
<evidence type="ECO:0000256" key="8">
    <source>
        <dbReference type="SAM" id="Coils"/>
    </source>
</evidence>
<dbReference type="InParanoid" id="I7LVX1"/>
<feature type="region of interest" description="Disordered" evidence="9">
    <location>
        <begin position="4099"/>
        <end position="4128"/>
    </location>
</feature>
<dbReference type="PANTHER" id="PTHR11254">
    <property type="entry name" value="HECT DOMAIN UBIQUITIN-PROTEIN LIGASE"/>
    <property type="match status" value="1"/>
</dbReference>
<dbReference type="GO" id="GO:0005737">
    <property type="term" value="C:cytoplasm"/>
    <property type="evidence" value="ECO:0007669"/>
    <property type="project" value="TreeGrafter"/>
</dbReference>
<feature type="compositionally biased region" description="Polar residues" evidence="9">
    <location>
        <begin position="4157"/>
        <end position="4166"/>
    </location>
</feature>
<feature type="compositionally biased region" description="Basic and acidic residues" evidence="9">
    <location>
        <begin position="3715"/>
        <end position="3735"/>
    </location>
</feature>
<feature type="compositionally biased region" description="Low complexity" evidence="9">
    <location>
        <begin position="2425"/>
        <end position="2443"/>
    </location>
</feature>
<feature type="coiled-coil region" evidence="8">
    <location>
        <begin position="1745"/>
        <end position="1772"/>
    </location>
</feature>
<dbReference type="FunFam" id="3.90.1750.10:FF:000003">
    <property type="entry name" value="E3 ubiquitin-protein ligase UPL1"/>
    <property type="match status" value="1"/>
</dbReference>
<feature type="compositionally biased region" description="Polar residues" evidence="9">
    <location>
        <begin position="2619"/>
        <end position="2639"/>
    </location>
</feature>
<feature type="compositionally biased region" description="Polar residues" evidence="9">
    <location>
        <begin position="3654"/>
        <end position="3672"/>
    </location>
</feature>
<feature type="compositionally biased region" description="Low complexity" evidence="9">
    <location>
        <begin position="4218"/>
        <end position="4232"/>
    </location>
</feature>
<comment type="pathway">
    <text evidence="2">Protein modification; protein ubiquitination.</text>
</comment>
<feature type="compositionally biased region" description="Polar residues" evidence="9">
    <location>
        <begin position="4473"/>
        <end position="4484"/>
    </location>
</feature>
<dbReference type="OrthoDB" id="8068875at2759"/>
<feature type="region of interest" description="Disordered" evidence="9">
    <location>
        <begin position="3143"/>
        <end position="3741"/>
    </location>
</feature>
<dbReference type="SUPFAM" id="SSF56204">
    <property type="entry name" value="Hect, E3 ligase catalytic domain"/>
    <property type="match status" value="1"/>
</dbReference>
<dbReference type="CDD" id="cd00078">
    <property type="entry name" value="HECTc"/>
    <property type="match status" value="1"/>
</dbReference>
<dbReference type="GO" id="GO:0006511">
    <property type="term" value="P:ubiquitin-dependent protein catabolic process"/>
    <property type="evidence" value="ECO:0007669"/>
    <property type="project" value="TreeGrafter"/>
</dbReference>
<evidence type="ECO:0000259" key="10">
    <source>
        <dbReference type="PROSITE" id="PS50237"/>
    </source>
</evidence>
<feature type="region of interest" description="Disordered" evidence="9">
    <location>
        <begin position="2594"/>
        <end position="2613"/>
    </location>
</feature>
<feature type="compositionally biased region" description="Low complexity" evidence="9">
    <location>
        <begin position="5044"/>
        <end position="5058"/>
    </location>
</feature>
<dbReference type="RefSeq" id="XP_001020511.2">
    <property type="nucleotide sequence ID" value="XM_001020511.2"/>
</dbReference>
<feature type="region of interest" description="Disordered" evidence="9">
    <location>
        <begin position="4432"/>
        <end position="4512"/>
    </location>
</feature>
<feature type="compositionally biased region" description="Low complexity" evidence="9">
    <location>
        <begin position="2450"/>
        <end position="2460"/>
    </location>
</feature>
<evidence type="ECO:0000256" key="5">
    <source>
        <dbReference type="ARBA" id="ARBA00022786"/>
    </source>
</evidence>
<feature type="compositionally biased region" description="Basic and acidic residues" evidence="9">
    <location>
        <begin position="3566"/>
        <end position="3579"/>
    </location>
</feature>
<gene>
    <name evidence="11" type="ORF">TTHERM_00218390</name>
</gene>
<feature type="compositionally biased region" description="Basic and acidic residues" evidence="9">
    <location>
        <begin position="2063"/>
        <end position="2073"/>
    </location>
</feature>
<feature type="region of interest" description="Disordered" evidence="9">
    <location>
        <begin position="2809"/>
        <end position="2829"/>
    </location>
</feature>
<feature type="region of interest" description="Disordered" evidence="9">
    <location>
        <begin position="5030"/>
        <end position="5134"/>
    </location>
</feature>
<feature type="compositionally biased region" description="Acidic residues" evidence="9">
    <location>
        <begin position="3214"/>
        <end position="3287"/>
    </location>
</feature>
<feature type="domain" description="HECT" evidence="10">
    <location>
        <begin position="5365"/>
        <end position="5699"/>
    </location>
</feature>
<evidence type="ECO:0000256" key="4">
    <source>
        <dbReference type="ARBA" id="ARBA00022679"/>
    </source>
</evidence>
<feature type="region of interest" description="Disordered" evidence="9">
    <location>
        <begin position="2324"/>
        <end position="2363"/>
    </location>
</feature>
<dbReference type="EC" id="2.3.2.26" evidence="3"/>
<dbReference type="eggNOG" id="KOG1181">
    <property type="taxonomic scope" value="Eukaryota"/>
</dbReference>
<feature type="compositionally biased region" description="Acidic residues" evidence="9">
    <location>
        <begin position="3580"/>
        <end position="3594"/>
    </location>
</feature>
<evidence type="ECO:0000256" key="2">
    <source>
        <dbReference type="ARBA" id="ARBA00004906"/>
    </source>
</evidence>
<feature type="coiled-coil region" evidence="8">
    <location>
        <begin position="1141"/>
        <end position="1175"/>
    </location>
</feature>
<dbReference type="InterPro" id="IPR016024">
    <property type="entry name" value="ARM-type_fold"/>
</dbReference>
<evidence type="ECO:0000256" key="3">
    <source>
        <dbReference type="ARBA" id="ARBA00012485"/>
    </source>
</evidence>
<dbReference type="GO" id="GO:0061630">
    <property type="term" value="F:ubiquitin protein ligase activity"/>
    <property type="evidence" value="ECO:0007669"/>
    <property type="project" value="UniProtKB-EC"/>
</dbReference>
<keyword evidence="4 11" id="KW-0808">Transferase</keyword>
<keyword evidence="8" id="KW-0175">Coiled coil</keyword>
<feature type="compositionally biased region" description="Basic and acidic residues" evidence="9">
    <location>
        <begin position="3432"/>
        <end position="3445"/>
    </location>
</feature>
<feature type="compositionally biased region" description="Basic and acidic residues" evidence="9">
    <location>
        <begin position="2290"/>
        <end position="2303"/>
    </location>
</feature>
<dbReference type="FunFam" id="3.30.2160.10:FF:000001">
    <property type="entry name" value="E3 ubiquitin-protein ligase NEDD4-like"/>
    <property type="match status" value="1"/>
</dbReference>
<feature type="region of interest" description="Disordered" evidence="9">
    <location>
        <begin position="4285"/>
        <end position="4382"/>
    </location>
</feature>
<feature type="compositionally biased region" description="Low complexity" evidence="9">
    <location>
        <begin position="4438"/>
        <end position="4472"/>
    </location>
</feature>
<feature type="compositionally biased region" description="Basic residues" evidence="9">
    <location>
        <begin position="3294"/>
        <end position="3303"/>
    </location>
</feature>
<feature type="compositionally biased region" description="Low complexity" evidence="9">
    <location>
        <begin position="4485"/>
        <end position="4512"/>
    </location>
</feature>
<evidence type="ECO:0000256" key="6">
    <source>
        <dbReference type="ARBA" id="ARBA00034494"/>
    </source>
</evidence>
<feature type="compositionally biased region" description="Acidic residues" evidence="9">
    <location>
        <begin position="3446"/>
        <end position="3470"/>
    </location>
</feature>
<evidence type="ECO:0000256" key="7">
    <source>
        <dbReference type="PROSITE-ProRule" id="PRU00104"/>
    </source>
</evidence>
<dbReference type="PROSITE" id="PS50237">
    <property type="entry name" value="HECT"/>
    <property type="match status" value="1"/>
</dbReference>
<feature type="compositionally biased region" description="Acidic residues" evidence="9">
    <location>
        <begin position="3674"/>
        <end position="3696"/>
    </location>
</feature>
<reference evidence="12" key="1">
    <citation type="journal article" date="2006" name="PLoS Biol.">
        <title>Macronuclear genome sequence of the ciliate Tetrahymena thermophila, a model eukaryote.</title>
        <authorList>
            <person name="Eisen J.A."/>
            <person name="Coyne R.S."/>
            <person name="Wu M."/>
            <person name="Wu D."/>
            <person name="Thiagarajan M."/>
            <person name="Wortman J.R."/>
            <person name="Badger J.H."/>
            <person name="Ren Q."/>
            <person name="Amedeo P."/>
            <person name="Jones K.M."/>
            <person name="Tallon L.J."/>
            <person name="Delcher A.L."/>
            <person name="Salzberg S.L."/>
            <person name="Silva J.C."/>
            <person name="Haas B.J."/>
            <person name="Majoros W.H."/>
            <person name="Farzad M."/>
            <person name="Carlton J.M."/>
            <person name="Smith R.K. Jr."/>
            <person name="Garg J."/>
            <person name="Pearlman R.E."/>
            <person name="Karrer K.M."/>
            <person name="Sun L."/>
            <person name="Manning G."/>
            <person name="Elde N.C."/>
            <person name="Turkewitz A.P."/>
            <person name="Asai D.J."/>
            <person name="Wilkes D.E."/>
            <person name="Wang Y."/>
            <person name="Cai H."/>
            <person name="Collins K."/>
            <person name="Stewart B.A."/>
            <person name="Lee S.R."/>
            <person name="Wilamowska K."/>
            <person name="Weinberg Z."/>
            <person name="Ruzzo W.L."/>
            <person name="Wloga D."/>
            <person name="Gaertig J."/>
            <person name="Frankel J."/>
            <person name="Tsao C.-C."/>
            <person name="Gorovsky M.A."/>
            <person name="Keeling P.J."/>
            <person name="Waller R.F."/>
            <person name="Patron N.J."/>
            <person name="Cherry J.M."/>
            <person name="Stover N.A."/>
            <person name="Krieger C.J."/>
            <person name="del Toro C."/>
            <person name="Ryder H.F."/>
            <person name="Williamson S.C."/>
            <person name="Barbeau R.A."/>
            <person name="Hamilton E.P."/>
            <person name="Orias E."/>
        </authorList>
    </citation>
    <scope>NUCLEOTIDE SEQUENCE [LARGE SCALE GENOMIC DNA]</scope>
    <source>
        <strain evidence="12">SB210</strain>
    </source>
</reference>
<feature type="compositionally biased region" description="Acidic residues" evidence="9">
    <location>
        <begin position="3545"/>
        <end position="3558"/>
    </location>
</feature>
<feature type="compositionally biased region" description="Acidic residues" evidence="9">
    <location>
        <begin position="5059"/>
        <end position="5068"/>
    </location>
</feature>
<feature type="compositionally biased region" description="Low complexity" evidence="9">
    <location>
        <begin position="4240"/>
        <end position="4261"/>
    </location>
</feature>
<feature type="active site" description="Glycyl thioester intermediate" evidence="7">
    <location>
        <position position="5666"/>
    </location>
</feature>
<dbReference type="InterPro" id="IPR050409">
    <property type="entry name" value="E3_ubiq-protein_ligase"/>
</dbReference>
<feature type="compositionally biased region" description="Low complexity" evidence="9">
    <location>
        <begin position="2483"/>
        <end position="2512"/>
    </location>
</feature>
<dbReference type="FunFam" id="3.30.2410.10:FF:000009">
    <property type="entry name" value="Probable E3 ubiquitin-protein ligase HECTD2"/>
    <property type="match status" value="1"/>
</dbReference>
<comment type="catalytic activity">
    <reaction evidence="1">
        <text>S-ubiquitinyl-[E2 ubiquitin-conjugating enzyme]-L-cysteine + [acceptor protein]-L-lysine = [E2 ubiquitin-conjugating enzyme]-L-cysteine + N(6)-ubiquitinyl-[acceptor protein]-L-lysine.</text>
        <dbReference type="EC" id="2.3.2.26"/>
    </reaction>
</comment>
<feature type="compositionally biased region" description="Basic and acidic residues" evidence="9">
    <location>
        <begin position="2081"/>
        <end position="2092"/>
    </location>
</feature>
<keyword evidence="5 7" id="KW-0833">Ubl conjugation pathway</keyword>
<evidence type="ECO:0000256" key="1">
    <source>
        <dbReference type="ARBA" id="ARBA00000885"/>
    </source>
</evidence>
<dbReference type="Gene3D" id="3.30.2410.10">
    <property type="entry name" value="Hect, E3 ligase catalytic domain"/>
    <property type="match status" value="1"/>
</dbReference>
<feature type="compositionally biased region" description="Polar residues" evidence="9">
    <location>
        <begin position="1637"/>
        <end position="1654"/>
    </location>
</feature>